<evidence type="ECO:0000256" key="4">
    <source>
        <dbReference type="ARBA" id="ARBA00023136"/>
    </source>
</evidence>
<dbReference type="PANTHER" id="PTHR33514">
    <property type="entry name" value="PROTEIN ABCI12, CHLOROPLASTIC"/>
    <property type="match status" value="1"/>
</dbReference>
<comment type="subcellular location">
    <subcellularLocation>
        <location evidence="1">Membrane</location>
        <topology evidence="1">Multi-pass membrane protein</topology>
    </subcellularLocation>
</comment>
<dbReference type="Pfam" id="PF02361">
    <property type="entry name" value="CbiQ"/>
    <property type="match status" value="1"/>
</dbReference>
<keyword evidence="4 5" id="KW-0472">Membrane</keyword>
<keyword evidence="3 5" id="KW-1133">Transmembrane helix</keyword>
<evidence type="ECO:0000256" key="3">
    <source>
        <dbReference type="ARBA" id="ARBA00022989"/>
    </source>
</evidence>
<dbReference type="GO" id="GO:0005886">
    <property type="term" value="C:plasma membrane"/>
    <property type="evidence" value="ECO:0007669"/>
    <property type="project" value="TreeGrafter"/>
</dbReference>
<dbReference type="AlphaFoldDB" id="R4JZH8"/>
<dbReference type="Proteomes" id="UP000013523">
    <property type="component" value="Chromosome"/>
</dbReference>
<evidence type="ECO:0000256" key="2">
    <source>
        <dbReference type="ARBA" id="ARBA00022692"/>
    </source>
</evidence>
<dbReference type="eggNOG" id="COG0619">
    <property type="taxonomic scope" value="Bacteria"/>
</dbReference>
<dbReference type="RefSeq" id="WP_015614039.1">
    <property type="nucleotide sequence ID" value="NC_021182.1"/>
</dbReference>
<evidence type="ECO:0000256" key="1">
    <source>
        <dbReference type="ARBA" id="ARBA00004141"/>
    </source>
</evidence>
<feature type="transmembrane region" description="Helical" evidence="5">
    <location>
        <begin position="9"/>
        <end position="31"/>
    </location>
</feature>
<feature type="transmembrane region" description="Helical" evidence="5">
    <location>
        <begin position="62"/>
        <end position="93"/>
    </location>
</feature>
<feature type="transmembrane region" description="Helical" evidence="5">
    <location>
        <begin position="105"/>
        <end position="125"/>
    </location>
</feature>
<evidence type="ECO:0000256" key="5">
    <source>
        <dbReference type="SAM" id="Phobius"/>
    </source>
</evidence>
<dbReference type="HOGENOM" id="CLU_056469_2_0_9"/>
<feature type="transmembrane region" description="Helical" evidence="5">
    <location>
        <begin position="295"/>
        <end position="315"/>
    </location>
</feature>
<evidence type="ECO:0000313" key="7">
    <source>
        <dbReference type="Proteomes" id="UP000013523"/>
    </source>
</evidence>
<dbReference type="PANTHER" id="PTHR33514:SF13">
    <property type="entry name" value="PROTEIN ABCI12, CHLOROPLASTIC"/>
    <property type="match status" value="1"/>
</dbReference>
<gene>
    <name evidence="6" type="ORF">Clopa_0671</name>
</gene>
<sequence>MLSSIAETLIVQTIIGYLFMFIVPLILPVLFVKLVGFQGLRHLFSYEPKGTLIHRLDPRLKIVYPVVMGILCVLLNWNYVFVLLIVTLIPWIILRPSPARVRVTLTMAFTPVIGMIWSQGLFYVPPGGTHLLFAFPWTIRWFGTAGLSTNGMFFGAQQAGRMLVPTLASLIVLLSTTPSEIIWAFYKFRFPPVAGFAFTVALRFLPQMIERVAILQKAMQVRGYNLSAPSWWQLREWPNYIWRVLNSIPAITVALLISSLRTTSVMAMVADARAFGSHSERVTLRQHQISNADRIAWLLFVLLILAVISLVSLHIGNRTY</sequence>
<protein>
    <submittedName>
        <fullName evidence="6">ABC-type cobalt transport system, permease component CbiQ</fullName>
    </submittedName>
</protein>
<name>R4JZH8_CLOPA</name>
<feature type="transmembrane region" description="Helical" evidence="5">
    <location>
        <begin position="240"/>
        <end position="258"/>
    </location>
</feature>
<dbReference type="CDD" id="cd16914">
    <property type="entry name" value="EcfT"/>
    <property type="match status" value="1"/>
</dbReference>
<evidence type="ECO:0000313" key="6">
    <source>
        <dbReference type="EMBL" id="AGK95713.1"/>
    </source>
</evidence>
<dbReference type="EMBL" id="CP003261">
    <property type="protein sequence ID" value="AGK95713.1"/>
    <property type="molecule type" value="Genomic_DNA"/>
</dbReference>
<keyword evidence="2 5" id="KW-0812">Transmembrane</keyword>
<feature type="transmembrane region" description="Helical" evidence="5">
    <location>
        <begin position="137"/>
        <end position="156"/>
    </location>
</feature>
<reference evidence="6 7" key="1">
    <citation type="submission" date="2012-01" db="EMBL/GenBank/DDBJ databases">
        <title>Complete sequence of chromosome of Clostridium pasteurianum BC1.</title>
        <authorList>
            <consortium name="US DOE Joint Genome Institute"/>
            <person name="Lucas S."/>
            <person name="Han J."/>
            <person name="Lapidus A."/>
            <person name="Cheng J.-F."/>
            <person name="Goodwin L."/>
            <person name="Pitluck S."/>
            <person name="Peters L."/>
            <person name="Mikhailova N."/>
            <person name="Teshima H."/>
            <person name="Detter J.C."/>
            <person name="Han C."/>
            <person name="Tapia R."/>
            <person name="Land M."/>
            <person name="Hauser L."/>
            <person name="Kyrpides N."/>
            <person name="Ivanova N."/>
            <person name="Pagani I."/>
            <person name="Dunn J."/>
            <person name="Taghavi S."/>
            <person name="Francis A."/>
            <person name="van der Lelie D."/>
            <person name="Woyke T."/>
        </authorList>
    </citation>
    <scope>NUCLEOTIDE SEQUENCE [LARGE SCALE GENOMIC DNA]</scope>
    <source>
        <strain evidence="6 7">BC1</strain>
    </source>
</reference>
<feature type="transmembrane region" description="Helical" evidence="5">
    <location>
        <begin position="163"/>
        <end position="186"/>
    </location>
</feature>
<keyword evidence="7" id="KW-1185">Reference proteome</keyword>
<dbReference type="InterPro" id="IPR003339">
    <property type="entry name" value="ABC/ECF_trnsptr_transmembrane"/>
</dbReference>
<dbReference type="STRING" id="86416.Clopa_0671"/>
<accession>R4JZH8</accession>
<proteinExistence type="predicted"/>
<organism evidence="6 7">
    <name type="scientific">Clostridium pasteurianum BC1</name>
    <dbReference type="NCBI Taxonomy" id="86416"/>
    <lineage>
        <taxon>Bacteria</taxon>
        <taxon>Bacillati</taxon>
        <taxon>Bacillota</taxon>
        <taxon>Clostridia</taxon>
        <taxon>Eubacteriales</taxon>
        <taxon>Clostridiaceae</taxon>
        <taxon>Clostridium</taxon>
    </lineage>
</organism>
<dbReference type="KEGG" id="cpas:Clopa_0671"/>
<dbReference type="PATRIC" id="fig|86416.3.peg.658"/>